<dbReference type="PANTHER" id="PTHR11439">
    <property type="entry name" value="GAG-POL-RELATED RETROTRANSPOSON"/>
    <property type="match status" value="1"/>
</dbReference>
<proteinExistence type="predicted"/>
<dbReference type="AlphaFoldDB" id="A0A1D6N226"/>
<protein>
    <submittedName>
        <fullName evidence="1">Potassium transporter 3</fullName>
    </submittedName>
</protein>
<gene>
    <name evidence="1" type="ORF">ZEAMMB73_Zm00001d042189</name>
</gene>
<reference evidence="1" key="1">
    <citation type="submission" date="2015-12" db="EMBL/GenBank/DDBJ databases">
        <title>Update maize B73 reference genome by single molecule sequencing technologies.</title>
        <authorList>
            <consortium name="Maize Genome Sequencing Project"/>
            <person name="Ware D."/>
        </authorList>
    </citation>
    <scope>NUCLEOTIDE SEQUENCE [LARGE SCALE GENOMIC DNA]</scope>
    <source>
        <tissue evidence="1">Seedling</tissue>
    </source>
</reference>
<accession>A0A1D6N226</accession>
<dbReference type="PANTHER" id="PTHR11439:SF524">
    <property type="entry name" value="RNA-DIRECTED DNA POLYMERASE, PROTEIN KINASE RLK-PELLE-DLSV FAMILY"/>
    <property type="match status" value="1"/>
</dbReference>
<dbReference type="InterPro" id="IPR043502">
    <property type="entry name" value="DNA/RNA_pol_sf"/>
</dbReference>
<dbReference type="CDD" id="cd09272">
    <property type="entry name" value="RNase_HI_RT_Ty1"/>
    <property type="match status" value="1"/>
</dbReference>
<dbReference type="Pfam" id="PF07727">
    <property type="entry name" value="RVT_2"/>
    <property type="match status" value="1"/>
</dbReference>
<name>A0A1D6N226_MAIZE</name>
<dbReference type="InterPro" id="IPR013103">
    <property type="entry name" value="RVT_2"/>
</dbReference>
<sequence length="538" mass="60115">MVTRAKAGFRVPALFHAAPLSPISKTFRGALADPNWRAAMEDEYAALLQNHTWDLVPRPHGANIVTGKWIFKHKFNADGSLERYKARWVLRGFTQRPGIDFDETFSPVVKPATVRTVLSLAVSSSWPIHQLDVKNAFLHGTLSETVYCSQPSGFEDTASPQHVCRLNKSLYGLKQAPRAWHCRFATHLLSLGFIEAKSDTSLFVYHKGTDTAYLLLYVDDIILTASSIVLLRHIIQALQLEFAMKDLGDLHHFLGMQVQRRDGGLFLSQRQYMLDILDRAGMADCKPCSTPVDTNPKVSATTGTPVSNPSDFRSLAGALQYLTFTRPDIAYAVQQICLHMHDPREPHLAALKRILRYVRGTLHLGLQLRPSSQAELLAYSDADWAGCPDTRRSTSGFAVFLGDNLISWSSKRQMTVSRSSAEAEYRAVANTVAESTWLRQLLAELRHPLRRATLVYCDNISAVYMSSNPVQHQRTKHIEIDLHFVRDRVALGDVRVLQVPTTSQYADIFTKGLPSTVFTEFRSSLNVCGTDDQTAGAC</sequence>
<evidence type="ECO:0000313" key="1">
    <source>
        <dbReference type="EMBL" id="ONM34760.1"/>
    </source>
</evidence>
<dbReference type="SUPFAM" id="SSF56672">
    <property type="entry name" value="DNA/RNA polymerases"/>
    <property type="match status" value="1"/>
</dbReference>
<organism evidence="1">
    <name type="scientific">Zea mays</name>
    <name type="common">Maize</name>
    <dbReference type="NCBI Taxonomy" id="4577"/>
    <lineage>
        <taxon>Eukaryota</taxon>
        <taxon>Viridiplantae</taxon>
        <taxon>Streptophyta</taxon>
        <taxon>Embryophyta</taxon>
        <taxon>Tracheophyta</taxon>
        <taxon>Spermatophyta</taxon>
        <taxon>Magnoliopsida</taxon>
        <taxon>Liliopsida</taxon>
        <taxon>Poales</taxon>
        <taxon>Poaceae</taxon>
        <taxon>PACMAD clade</taxon>
        <taxon>Panicoideae</taxon>
        <taxon>Andropogonodae</taxon>
        <taxon>Andropogoneae</taxon>
        <taxon>Tripsacinae</taxon>
        <taxon>Zea</taxon>
    </lineage>
</organism>
<dbReference type="EMBL" id="CM007649">
    <property type="protein sequence ID" value="ONM34760.1"/>
    <property type="molecule type" value="Genomic_DNA"/>
</dbReference>